<evidence type="ECO:0000256" key="2">
    <source>
        <dbReference type="SAM" id="SignalP"/>
    </source>
</evidence>
<dbReference type="SUPFAM" id="SSF63829">
    <property type="entry name" value="Calcium-dependent phosphotriesterase"/>
    <property type="match status" value="1"/>
</dbReference>
<reference evidence="3 4" key="1">
    <citation type="submission" date="2024-01" db="EMBL/GenBank/DDBJ databases">
        <title>A draft genome for the cacao thread blight pathogen Marasmiellus scandens.</title>
        <authorList>
            <person name="Baruah I.K."/>
            <person name="Leung J."/>
            <person name="Bukari Y."/>
            <person name="Amoako-Attah I."/>
            <person name="Meinhardt L.W."/>
            <person name="Bailey B.A."/>
            <person name="Cohen S.P."/>
        </authorList>
    </citation>
    <scope>NUCLEOTIDE SEQUENCE [LARGE SCALE GENOMIC DNA]</scope>
    <source>
        <strain evidence="3 4">GH-19</strain>
    </source>
</reference>
<feature type="region of interest" description="Disordered" evidence="1">
    <location>
        <begin position="352"/>
        <end position="373"/>
    </location>
</feature>
<evidence type="ECO:0000313" key="3">
    <source>
        <dbReference type="EMBL" id="KAK7454649.1"/>
    </source>
</evidence>
<dbReference type="InterPro" id="IPR051288">
    <property type="entry name" value="Serum_paraoxonase/arylesterase"/>
</dbReference>
<proteinExistence type="predicted"/>
<evidence type="ECO:0000313" key="4">
    <source>
        <dbReference type="Proteomes" id="UP001498398"/>
    </source>
</evidence>
<keyword evidence="2" id="KW-0732">Signal</keyword>
<feature type="signal peptide" evidence="2">
    <location>
        <begin position="1"/>
        <end position="23"/>
    </location>
</feature>
<comment type="caution">
    <text evidence="3">The sequence shown here is derived from an EMBL/GenBank/DDBJ whole genome shotgun (WGS) entry which is preliminary data.</text>
</comment>
<sequence length="422" mass="46409">MMRFSRALIPALLAAWLYRGRHSFLNSIFTNPIPHLPDAYLYSGDALSSCETLKAPDLKYCEDITFWDVHNGDNTEKRLIITCDAGRKEWNTVMGPLQNPEPHGSLWVYSPSEDKHVRIVLDNYPAGHDFHPLGIEVYPSYSGNASNMYVVNHARDRTTIEQFVISPSSPSAKYVRTLTSPWFIAPNALALTSPDSFYVTNDHVMTRRLSYVGHVLPLAETLLTLPLSFAAHVTLDPNPASESPIVSHSIAAPFIPFANGVSISPSGDEVAIASTSLSQIFFYERNATTNELKYKSMEKVPFTTDNVNYDESGALIVGGHPHFPTLASVAAKKADVAPSWVVALTPRTLGESESESRTEFDSSVPLPAHQKVPPPKNYEIQTLFQSNGNFFSSSSTGLRDLKAGKLYVAGLYADEGVLVCKV</sequence>
<dbReference type="Gene3D" id="2.120.10.30">
    <property type="entry name" value="TolB, C-terminal domain"/>
    <property type="match status" value="1"/>
</dbReference>
<dbReference type="PANTHER" id="PTHR11799:SF30">
    <property type="entry name" value="SERUM PARAOXONASE_ARYLESTERASE 2"/>
    <property type="match status" value="1"/>
</dbReference>
<dbReference type="InterPro" id="IPR011042">
    <property type="entry name" value="6-blade_b-propeller_TolB-like"/>
</dbReference>
<name>A0ABR1JDG3_9AGAR</name>
<dbReference type="Proteomes" id="UP001498398">
    <property type="component" value="Unassembled WGS sequence"/>
</dbReference>
<gene>
    <name evidence="3" type="ORF">VKT23_011403</name>
</gene>
<protein>
    <recommendedName>
        <fullName evidence="5">Calcium-dependent phosphotriesterase</fullName>
    </recommendedName>
</protein>
<keyword evidence="4" id="KW-1185">Reference proteome</keyword>
<feature type="chain" id="PRO_5045082836" description="Calcium-dependent phosphotriesterase" evidence="2">
    <location>
        <begin position="24"/>
        <end position="422"/>
    </location>
</feature>
<evidence type="ECO:0008006" key="5">
    <source>
        <dbReference type="Google" id="ProtNLM"/>
    </source>
</evidence>
<dbReference type="EMBL" id="JBANRG010000024">
    <property type="protein sequence ID" value="KAK7454649.1"/>
    <property type="molecule type" value="Genomic_DNA"/>
</dbReference>
<evidence type="ECO:0000256" key="1">
    <source>
        <dbReference type="SAM" id="MobiDB-lite"/>
    </source>
</evidence>
<dbReference type="PANTHER" id="PTHR11799">
    <property type="entry name" value="PARAOXONASE"/>
    <property type="match status" value="1"/>
</dbReference>
<accession>A0ABR1JDG3</accession>
<organism evidence="3 4">
    <name type="scientific">Marasmiellus scandens</name>
    <dbReference type="NCBI Taxonomy" id="2682957"/>
    <lineage>
        <taxon>Eukaryota</taxon>
        <taxon>Fungi</taxon>
        <taxon>Dikarya</taxon>
        <taxon>Basidiomycota</taxon>
        <taxon>Agaricomycotina</taxon>
        <taxon>Agaricomycetes</taxon>
        <taxon>Agaricomycetidae</taxon>
        <taxon>Agaricales</taxon>
        <taxon>Marasmiineae</taxon>
        <taxon>Omphalotaceae</taxon>
        <taxon>Marasmiellus</taxon>
    </lineage>
</organism>